<dbReference type="RefSeq" id="WP_208926047.1">
    <property type="nucleotide sequence ID" value="NZ_LK996017.1"/>
</dbReference>
<organism evidence="4">
    <name type="scientific">Desulfitobacterium hafniense</name>
    <name type="common">Desulfitobacterium frappieri</name>
    <dbReference type="NCBI Taxonomy" id="49338"/>
    <lineage>
        <taxon>Bacteria</taxon>
        <taxon>Bacillati</taxon>
        <taxon>Bacillota</taxon>
        <taxon>Clostridia</taxon>
        <taxon>Eubacteriales</taxon>
        <taxon>Desulfitobacteriaceae</taxon>
        <taxon>Desulfitobacterium</taxon>
    </lineage>
</organism>
<dbReference type="Gene3D" id="2.60.40.1220">
    <property type="match status" value="4"/>
</dbReference>
<protein>
    <recommendedName>
        <fullName evidence="3">SbsA Ig-like domain-containing protein</fullName>
    </recommendedName>
</protein>
<dbReference type="InterPro" id="IPR014755">
    <property type="entry name" value="Cu-Rt/internalin_Ig-like"/>
</dbReference>
<dbReference type="InterPro" id="IPR032812">
    <property type="entry name" value="SbsA_Ig"/>
</dbReference>
<accession>A0A098B3M7</accession>
<sequence>MAKSKKILSVVLAASLTLGMATPAFATTLYVGNVGFDLDRASNESPYDQKFRTYMTQHLEDGLYFDFDDDGNAVDLDAASNSDLNLIEFEAVPENQVPKTGPIWDGEGEPGVVDELVVESVSAINSKTLQVNFNQAVTKASAENTANYSVKKVVTDPTITVSTAVQSADGKSVTLTIDKEMVNVANGYVLAIAKDKLVLASDTTKKLEATEVFFDGVATADTTKPAVQRAEYFAGNNTLVVKFSKPVSLTDADVSETKITIKGNGTDQSTTLDETAYAGATGSGDEITFKVPAAVVAYTSPLTVEFGAEFVQDVSATPLTNDAQTVEAATASKPAIVSATYDESTDKLVIKFNKTVDVSTLDTANVKVKLNGAAAIAVNGKVLTTTDGATVEIEAAFVEPATVTLATIELGAGAVKDLDGNGSIAQTGATLAYTDDKTAPTLVSASYNDLTNELTLEFSEKVDQSATTYTGITVVKPDGTSDDVTAKSLNDSTTLVVTPAAGFLPSATNKISIAKDAVVDMSGNKIAKVENVTATITDLTKPTYFVITDDNAVNNATYTNKVTVVFSEKVDKATAETASNYDVFVTANSEVKLNVQSALLGADGKTVTLTTDNQSGIEYGIRVSNVKDLAGNVVDTPSVATVADAANDFSFNGMIGTTDTTQPTLSSAAIVDKDASGDVSKGDQLVLTFSEALNVNFANVTPADFIVTKADTTIKDSAEAFGSGATFGYGDDSTKVAITLGTLGANKVIVTDNINLATNNDILDLAGNKAAAGAQAVTAPADAPKLSSIVYTDTNGDGAVNAGDKVKFNFNQKVNIATPTTLTSMVETLGSFGTDIADVTGGTAISNADSLEITMAGSPALVVGTTTDKGKAVAGITNGWANTFVALTNGVKITSADATAPTLVSAKVVKGAGLISTALEATDTVVLTFSEPVNAATALAGAPNMYIKTSAGIQLAYGAVAVTQTGASKNEITITIAAGDGWVGTEIDGLTFTTTSKIFVDAAGNKADLAEVSVTK</sequence>
<feature type="chain" id="PRO_5001938457" description="SbsA Ig-like domain-containing protein" evidence="2">
    <location>
        <begin position="27"/>
        <end position="1016"/>
    </location>
</feature>
<reference evidence="4" key="1">
    <citation type="submission" date="2014-07" db="EMBL/GenBank/DDBJ databases">
        <authorList>
            <person name="Hornung V.Bastian."/>
        </authorList>
    </citation>
    <scope>NUCLEOTIDE SEQUENCE</scope>
    <source>
        <strain evidence="4">PCE-S</strain>
    </source>
</reference>
<evidence type="ECO:0000256" key="2">
    <source>
        <dbReference type="SAM" id="SignalP"/>
    </source>
</evidence>
<proteinExistence type="predicted"/>
<feature type="signal peptide" evidence="2">
    <location>
        <begin position="1"/>
        <end position="26"/>
    </location>
</feature>
<dbReference type="AlphaFoldDB" id="A0A098B3M7"/>
<evidence type="ECO:0000256" key="1">
    <source>
        <dbReference type="ARBA" id="ARBA00022729"/>
    </source>
</evidence>
<keyword evidence="1 2" id="KW-0732">Signal</keyword>
<feature type="domain" description="SbsA Ig-like" evidence="3">
    <location>
        <begin position="437"/>
        <end position="528"/>
    </location>
</feature>
<gene>
    <name evidence="4" type="ORF">DPCES_3582</name>
</gene>
<dbReference type="Pfam" id="PF13205">
    <property type="entry name" value="Big_5"/>
    <property type="match status" value="1"/>
</dbReference>
<evidence type="ECO:0000313" key="4">
    <source>
        <dbReference type="EMBL" id="CDX03468.1"/>
    </source>
</evidence>
<evidence type="ECO:0000259" key="3">
    <source>
        <dbReference type="Pfam" id="PF13205"/>
    </source>
</evidence>
<dbReference type="EMBL" id="LK996017">
    <property type="protein sequence ID" value="CDX03468.1"/>
    <property type="molecule type" value="Genomic_DNA"/>
</dbReference>
<dbReference type="PATRIC" id="fig|49338.4.peg.3846"/>
<name>A0A098B3M7_DESHA</name>